<feature type="non-terminal residue" evidence="1">
    <location>
        <position position="1"/>
    </location>
</feature>
<sequence>ECDPFCINSGRWNVISGHEYASNPFLNFPLSRLLQNARLTLESCREFYQLSVDVKN</sequence>
<dbReference type="AlphaFoldDB" id="A0AA38CRV0"/>
<reference evidence="1 2" key="1">
    <citation type="journal article" date="2021" name="Nat. Plants">
        <title>The Taxus genome provides insights into paclitaxel biosynthesis.</title>
        <authorList>
            <person name="Xiong X."/>
            <person name="Gou J."/>
            <person name="Liao Q."/>
            <person name="Li Y."/>
            <person name="Zhou Q."/>
            <person name="Bi G."/>
            <person name="Li C."/>
            <person name="Du R."/>
            <person name="Wang X."/>
            <person name="Sun T."/>
            <person name="Guo L."/>
            <person name="Liang H."/>
            <person name="Lu P."/>
            <person name="Wu Y."/>
            <person name="Zhang Z."/>
            <person name="Ro D.K."/>
            <person name="Shang Y."/>
            <person name="Huang S."/>
            <person name="Yan J."/>
        </authorList>
    </citation>
    <scope>NUCLEOTIDE SEQUENCE [LARGE SCALE GENOMIC DNA]</scope>
    <source>
        <strain evidence="1">Ta-2019</strain>
    </source>
</reference>
<comment type="caution">
    <text evidence="1">The sequence shown here is derived from an EMBL/GenBank/DDBJ whole genome shotgun (WGS) entry which is preliminary data.</text>
</comment>
<gene>
    <name evidence="1" type="ORF">KI387_012947</name>
</gene>
<dbReference type="Proteomes" id="UP000824469">
    <property type="component" value="Unassembled WGS sequence"/>
</dbReference>
<proteinExistence type="predicted"/>
<evidence type="ECO:0000313" key="1">
    <source>
        <dbReference type="EMBL" id="KAH9301364.1"/>
    </source>
</evidence>
<protein>
    <submittedName>
        <fullName evidence="1">Uncharacterized protein</fullName>
    </submittedName>
</protein>
<feature type="non-terminal residue" evidence="1">
    <location>
        <position position="56"/>
    </location>
</feature>
<keyword evidence="2" id="KW-1185">Reference proteome</keyword>
<organism evidence="1 2">
    <name type="scientific">Taxus chinensis</name>
    <name type="common">Chinese yew</name>
    <name type="synonym">Taxus wallichiana var. chinensis</name>
    <dbReference type="NCBI Taxonomy" id="29808"/>
    <lineage>
        <taxon>Eukaryota</taxon>
        <taxon>Viridiplantae</taxon>
        <taxon>Streptophyta</taxon>
        <taxon>Embryophyta</taxon>
        <taxon>Tracheophyta</taxon>
        <taxon>Spermatophyta</taxon>
        <taxon>Pinopsida</taxon>
        <taxon>Pinidae</taxon>
        <taxon>Conifers II</taxon>
        <taxon>Cupressales</taxon>
        <taxon>Taxaceae</taxon>
        <taxon>Taxus</taxon>
    </lineage>
</organism>
<dbReference type="EMBL" id="JAHRHJ020000009">
    <property type="protein sequence ID" value="KAH9301364.1"/>
    <property type="molecule type" value="Genomic_DNA"/>
</dbReference>
<evidence type="ECO:0000313" key="2">
    <source>
        <dbReference type="Proteomes" id="UP000824469"/>
    </source>
</evidence>
<name>A0AA38CRV0_TAXCH</name>
<accession>A0AA38CRV0</accession>